<dbReference type="Proteomes" id="UP000503349">
    <property type="component" value="Chromosome 3"/>
</dbReference>
<proteinExistence type="predicted"/>
<evidence type="ECO:0000313" key="3">
    <source>
        <dbReference type="Proteomes" id="UP000503349"/>
    </source>
</evidence>
<feature type="compositionally biased region" description="Polar residues" evidence="1">
    <location>
        <begin position="57"/>
        <end position="74"/>
    </location>
</feature>
<evidence type="ECO:0000313" key="2">
    <source>
        <dbReference type="EMBL" id="KAF3687685.1"/>
    </source>
</evidence>
<protein>
    <submittedName>
        <fullName evidence="2">Uncharacterized protein</fullName>
    </submittedName>
</protein>
<reference evidence="3" key="2">
    <citation type="submission" date="2019-02" db="EMBL/GenBank/DDBJ databases">
        <title>Opniocepnalus argus Var Kimnra genome.</title>
        <authorList>
            <person name="Zhou C."/>
            <person name="Xiao S."/>
        </authorList>
    </citation>
    <scope>NUCLEOTIDE SEQUENCE [LARGE SCALE GENOMIC DNA]</scope>
</reference>
<sequence>MKQNLGFSTEAHEKKETKSPTLRNRGLVCTNGFTHGETFPFPEGKEERITSEGKTRPNLQPLCSDSTTIVPTTD</sequence>
<accession>A0A6G1PBQ2</accession>
<dbReference type="AlphaFoldDB" id="A0A6G1PBQ2"/>
<reference evidence="2 3" key="1">
    <citation type="submission" date="2019-02" db="EMBL/GenBank/DDBJ databases">
        <title>Opniocepnalus argus genome.</title>
        <authorList>
            <person name="Zhou C."/>
            <person name="Xiao S."/>
        </authorList>
    </citation>
    <scope>NUCLEOTIDE SEQUENCE [LARGE SCALE GENOMIC DNA]</scope>
    <source>
        <strain evidence="2">OARG1902GOOAL</strain>
        <tissue evidence="2">Muscle</tissue>
    </source>
</reference>
<gene>
    <name evidence="2" type="ORF">EXN66_Car003357</name>
</gene>
<feature type="region of interest" description="Disordered" evidence="1">
    <location>
        <begin position="1"/>
        <end position="74"/>
    </location>
</feature>
<feature type="compositionally biased region" description="Basic and acidic residues" evidence="1">
    <location>
        <begin position="43"/>
        <end position="55"/>
    </location>
</feature>
<dbReference type="EMBL" id="CM015714">
    <property type="protein sequence ID" value="KAF3687685.1"/>
    <property type="molecule type" value="Genomic_DNA"/>
</dbReference>
<organism evidence="2 3">
    <name type="scientific">Channa argus</name>
    <name type="common">Northern snakehead</name>
    <name type="synonym">Ophicephalus argus</name>
    <dbReference type="NCBI Taxonomy" id="215402"/>
    <lineage>
        <taxon>Eukaryota</taxon>
        <taxon>Metazoa</taxon>
        <taxon>Chordata</taxon>
        <taxon>Craniata</taxon>
        <taxon>Vertebrata</taxon>
        <taxon>Euteleostomi</taxon>
        <taxon>Actinopterygii</taxon>
        <taxon>Neopterygii</taxon>
        <taxon>Teleostei</taxon>
        <taxon>Neoteleostei</taxon>
        <taxon>Acanthomorphata</taxon>
        <taxon>Anabantaria</taxon>
        <taxon>Anabantiformes</taxon>
        <taxon>Channoidei</taxon>
        <taxon>Channidae</taxon>
        <taxon>Channa</taxon>
    </lineage>
</organism>
<name>A0A6G1PBQ2_CHAAH</name>
<evidence type="ECO:0000256" key="1">
    <source>
        <dbReference type="SAM" id="MobiDB-lite"/>
    </source>
</evidence>
<keyword evidence="3" id="KW-1185">Reference proteome</keyword>